<comment type="caution">
    <text evidence="2">The sequence shown here is derived from an EMBL/GenBank/DDBJ whole genome shotgun (WGS) entry which is preliminary data.</text>
</comment>
<evidence type="ECO:0000256" key="1">
    <source>
        <dbReference type="SAM" id="Phobius"/>
    </source>
</evidence>
<proteinExistence type="predicted"/>
<dbReference type="Pfam" id="PF05751">
    <property type="entry name" value="FixH"/>
    <property type="match status" value="1"/>
</dbReference>
<keyword evidence="1" id="KW-1133">Transmembrane helix</keyword>
<dbReference type="InterPro" id="IPR008620">
    <property type="entry name" value="FixH"/>
</dbReference>
<dbReference type="Proteomes" id="UP001210231">
    <property type="component" value="Unassembled WGS sequence"/>
</dbReference>
<evidence type="ECO:0000313" key="3">
    <source>
        <dbReference type="Proteomes" id="UP001210231"/>
    </source>
</evidence>
<evidence type="ECO:0000313" key="2">
    <source>
        <dbReference type="EMBL" id="MDA3613597.1"/>
    </source>
</evidence>
<organism evidence="2 3">
    <name type="scientific">Polluticaenibacter yanchengensis</name>
    <dbReference type="NCBI Taxonomy" id="3014562"/>
    <lineage>
        <taxon>Bacteria</taxon>
        <taxon>Pseudomonadati</taxon>
        <taxon>Bacteroidota</taxon>
        <taxon>Chitinophagia</taxon>
        <taxon>Chitinophagales</taxon>
        <taxon>Chitinophagaceae</taxon>
        <taxon>Polluticaenibacter</taxon>
    </lineage>
</organism>
<keyword evidence="1" id="KW-0472">Membrane</keyword>
<sequence length="145" mass="16784">MSWGYKILSVIIVFICGMTFMVTVAMRQTNEMFDEQYYAKELKFQELIDAEKNLSLLPDTIRIKQNSAGLDISLPTFKGNTNAEGEITFLRPSDQSKDFIQKITADNIDSISIPQSSLVRGEYKIRFKWQAEGVDFYREKIFFVQ</sequence>
<gene>
    <name evidence="2" type="ORF">O3P16_02155</name>
</gene>
<dbReference type="RefSeq" id="WP_407029927.1">
    <property type="nucleotide sequence ID" value="NZ_JAQGEF010000002.1"/>
</dbReference>
<feature type="transmembrane region" description="Helical" evidence="1">
    <location>
        <begin position="6"/>
        <end position="26"/>
    </location>
</feature>
<dbReference type="EMBL" id="JAQGEF010000002">
    <property type="protein sequence ID" value="MDA3613597.1"/>
    <property type="molecule type" value="Genomic_DNA"/>
</dbReference>
<accession>A0ABT4UFH5</accession>
<protein>
    <submittedName>
        <fullName evidence="2">FixH family protein</fullName>
    </submittedName>
</protein>
<name>A0ABT4UFH5_9BACT</name>
<keyword evidence="3" id="KW-1185">Reference proteome</keyword>
<keyword evidence="1" id="KW-0812">Transmembrane</keyword>
<reference evidence="2 3" key="1">
    <citation type="submission" date="2022-12" db="EMBL/GenBank/DDBJ databases">
        <title>Chitinophagaceae gen. sp. nov., a new member of the family Chitinophagaceae, isolated from soil in a chemical factory.</title>
        <authorList>
            <person name="Ke Z."/>
        </authorList>
    </citation>
    <scope>NUCLEOTIDE SEQUENCE [LARGE SCALE GENOMIC DNA]</scope>
    <source>
        <strain evidence="2 3">LY-5</strain>
    </source>
</reference>